<dbReference type="Proteomes" id="UP001381693">
    <property type="component" value="Unassembled WGS sequence"/>
</dbReference>
<evidence type="ECO:0000313" key="1">
    <source>
        <dbReference type="EMBL" id="KAK7065453.1"/>
    </source>
</evidence>
<sequence>MTPSLSTDPGLERAPSRDALLPLWVAFEMLMTKEKLSFKQKLKAVQVNQESSFRQDSQPTRLIWKKTTVNVMTEECRKDGKRELSVQTKWLASYHTTCYFCWKVAAHPTPTHALANTSCSHRMPFEACSFFSSFSFA</sequence>
<accession>A0AAN8ZVM9</accession>
<organism evidence="1 2">
    <name type="scientific">Halocaridina rubra</name>
    <name type="common">Hawaiian red shrimp</name>
    <dbReference type="NCBI Taxonomy" id="373956"/>
    <lineage>
        <taxon>Eukaryota</taxon>
        <taxon>Metazoa</taxon>
        <taxon>Ecdysozoa</taxon>
        <taxon>Arthropoda</taxon>
        <taxon>Crustacea</taxon>
        <taxon>Multicrustacea</taxon>
        <taxon>Malacostraca</taxon>
        <taxon>Eumalacostraca</taxon>
        <taxon>Eucarida</taxon>
        <taxon>Decapoda</taxon>
        <taxon>Pleocyemata</taxon>
        <taxon>Caridea</taxon>
        <taxon>Atyoidea</taxon>
        <taxon>Atyidae</taxon>
        <taxon>Halocaridina</taxon>
    </lineage>
</organism>
<name>A0AAN8ZVM9_HALRR</name>
<dbReference type="EMBL" id="JAXCGZ010020783">
    <property type="protein sequence ID" value="KAK7065453.1"/>
    <property type="molecule type" value="Genomic_DNA"/>
</dbReference>
<reference evidence="1 2" key="1">
    <citation type="submission" date="2023-11" db="EMBL/GenBank/DDBJ databases">
        <title>Halocaridina rubra genome assembly.</title>
        <authorList>
            <person name="Smith C."/>
        </authorList>
    </citation>
    <scope>NUCLEOTIDE SEQUENCE [LARGE SCALE GENOMIC DNA]</scope>
    <source>
        <strain evidence="1">EP-1</strain>
        <tissue evidence="1">Whole</tissue>
    </source>
</reference>
<gene>
    <name evidence="1" type="ORF">SK128_016161</name>
</gene>
<proteinExistence type="predicted"/>
<dbReference type="AlphaFoldDB" id="A0AAN8ZVM9"/>
<keyword evidence="2" id="KW-1185">Reference proteome</keyword>
<evidence type="ECO:0000313" key="2">
    <source>
        <dbReference type="Proteomes" id="UP001381693"/>
    </source>
</evidence>
<comment type="caution">
    <text evidence="1">The sequence shown here is derived from an EMBL/GenBank/DDBJ whole genome shotgun (WGS) entry which is preliminary data.</text>
</comment>
<protein>
    <submittedName>
        <fullName evidence="1">Uncharacterized protein</fullName>
    </submittedName>
</protein>